<keyword evidence="1" id="KW-0802">TPR repeat</keyword>
<gene>
    <name evidence="2" type="ORF">LXT12_15525</name>
</gene>
<proteinExistence type="predicted"/>
<reference evidence="2 3" key="1">
    <citation type="submission" date="2021-12" db="EMBL/GenBank/DDBJ databases">
        <title>Genome seq of p7.</title>
        <authorList>
            <person name="Seo T."/>
        </authorList>
    </citation>
    <scope>NUCLEOTIDE SEQUENCE [LARGE SCALE GENOMIC DNA]</scope>
    <source>
        <strain evidence="2 3">P7</strain>
    </source>
</reference>
<dbReference type="Pfam" id="PF13432">
    <property type="entry name" value="TPR_16"/>
    <property type="match status" value="1"/>
</dbReference>
<dbReference type="PANTHER" id="PTHR44216:SF3">
    <property type="entry name" value="PROTEIN O-MANNOSYL-TRANSFERASE TMTC2"/>
    <property type="match status" value="1"/>
</dbReference>
<dbReference type="InterPro" id="IPR011990">
    <property type="entry name" value="TPR-like_helical_dom_sf"/>
</dbReference>
<dbReference type="Pfam" id="PF13414">
    <property type="entry name" value="TPR_11"/>
    <property type="match status" value="1"/>
</dbReference>
<sequence>MDGEAAYTLGEVRRLAGLPESFIATLVELGVLEPLDGQRFSHQDLVVLRTARALRDAEVPARKVVQALRNVKAGLASTHLASVRLRARGGAIEASAGPRRFDALSGQMLLPFDDAAAGAGVQALGRPAAAVAQALAAALAAEAHDDAAAEAAYRRALEQDAACALAYVNLGALLSEAGRHEEALSLYDQALVWCEASPLVHYNRAIALEDTGQPRQAAAAYERALQLDARLADAHYNLGLLLERLGDAQGSLRHFSAYRRLAPP</sequence>
<evidence type="ECO:0000313" key="2">
    <source>
        <dbReference type="EMBL" id="MCE4538661.1"/>
    </source>
</evidence>
<dbReference type="SMART" id="SM00028">
    <property type="entry name" value="TPR"/>
    <property type="match status" value="4"/>
</dbReference>
<organism evidence="2 3">
    <name type="scientific">Pelomonas caseinilytica</name>
    <dbReference type="NCBI Taxonomy" id="2906763"/>
    <lineage>
        <taxon>Bacteria</taxon>
        <taxon>Pseudomonadati</taxon>
        <taxon>Pseudomonadota</taxon>
        <taxon>Betaproteobacteria</taxon>
        <taxon>Burkholderiales</taxon>
        <taxon>Sphaerotilaceae</taxon>
        <taxon>Roseateles</taxon>
    </lineage>
</organism>
<dbReference type="SUPFAM" id="SSF48452">
    <property type="entry name" value="TPR-like"/>
    <property type="match status" value="1"/>
</dbReference>
<dbReference type="InterPro" id="IPR052384">
    <property type="entry name" value="TMTC_O-mannosyltransferase"/>
</dbReference>
<comment type="caution">
    <text evidence="2">The sequence shown here is derived from an EMBL/GenBank/DDBJ whole genome shotgun (WGS) entry which is preliminary data.</text>
</comment>
<dbReference type="PANTHER" id="PTHR44216">
    <property type="entry name" value="PROTEIN O-MANNOSYL-TRANSFERASE TMTC2"/>
    <property type="match status" value="1"/>
</dbReference>
<feature type="repeat" description="TPR" evidence="1">
    <location>
        <begin position="164"/>
        <end position="197"/>
    </location>
</feature>
<dbReference type="RefSeq" id="WP_233393104.1">
    <property type="nucleotide sequence ID" value="NZ_JAJTWT010000006.1"/>
</dbReference>
<dbReference type="Gene3D" id="1.25.40.10">
    <property type="entry name" value="Tetratricopeptide repeat domain"/>
    <property type="match status" value="2"/>
</dbReference>
<evidence type="ECO:0000313" key="3">
    <source>
        <dbReference type="Proteomes" id="UP001201463"/>
    </source>
</evidence>
<dbReference type="Proteomes" id="UP001201463">
    <property type="component" value="Unassembled WGS sequence"/>
</dbReference>
<dbReference type="Gene3D" id="1.10.1660.10">
    <property type="match status" value="1"/>
</dbReference>
<accession>A0ABS8XCK0</accession>
<evidence type="ECO:0000256" key="1">
    <source>
        <dbReference type="PROSITE-ProRule" id="PRU00339"/>
    </source>
</evidence>
<keyword evidence="3" id="KW-1185">Reference proteome</keyword>
<name>A0ABS8XCK0_9BURK</name>
<dbReference type="InterPro" id="IPR019734">
    <property type="entry name" value="TPR_rpt"/>
</dbReference>
<protein>
    <submittedName>
        <fullName evidence="2">Tetratricopeptide repeat protein</fullName>
    </submittedName>
</protein>
<dbReference type="PROSITE" id="PS50293">
    <property type="entry name" value="TPR_REGION"/>
    <property type="match status" value="1"/>
</dbReference>
<dbReference type="EMBL" id="JAJTWT010000006">
    <property type="protein sequence ID" value="MCE4538661.1"/>
    <property type="molecule type" value="Genomic_DNA"/>
</dbReference>
<dbReference type="PROSITE" id="PS50005">
    <property type="entry name" value="TPR"/>
    <property type="match status" value="1"/>
</dbReference>